<sequence length="560" mass="63209">MATNTLKPVIGVQVPSEEQLMFRLPNQSAVCANFVNTFYLDHTSPTIVGSFKHPLYDLHSAPDWKGRSSNKPTLTYPTSTANSFLFSGSSGSDSGSRLSDRLRTPLKLDTYSTKDSPDKRPLLYTFTSPFYPNDYPDQIDCIKIIKAPTSKQRIILDFRGPILLEPSTGCVNDYLEIRDGQFGFSPMIGRFCTDNRMLRPITSTGQWLWLHFHTDFSIEKSGFQAVFYYDLIPADVTIESIITVSTGGLFKADNVSQLMQTQVQNVDKPGFQMINRLREIILDFRTSEPDMALLFHLSFIKFPLNDPNCQYNLIEIYDQFFLSDRTEAVPGEKVRSLKKLRSRRLLPRVVRACNQPQLDPVFHTLGRGIVRILSSSPQMLQDMEEGVIPTDMPEDPVLKQNISAYLPEMTLAFTALSKAPCKPGWTPCMTREDLKFFHEKLNASGISLVDVLLQRSLSSSSQVRRPVYTVEQLSGLVLDSIYCVATSLECDNNTNCPNEEDEDGCPRPTGKLDNLFDHYDRLGKYPVDYSEGQTANNDIRIGTKGVLQLTRQLLCLSHVN</sequence>
<accession>A0A8J4WK66</accession>
<organism evidence="5 6">
    <name type="scientific">Paragonimus heterotremus</name>
    <dbReference type="NCBI Taxonomy" id="100268"/>
    <lineage>
        <taxon>Eukaryota</taxon>
        <taxon>Metazoa</taxon>
        <taxon>Spiralia</taxon>
        <taxon>Lophotrochozoa</taxon>
        <taxon>Platyhelminthes</taxon>
        <taxon>Trematoda</taxon>
        <taxon>Digenea</taxon>
        <taxon>Plagiorchiida</taxon>
        <taxon>Troglotremata</taxon>
        <taxon>Troglotrematidae</taxon>
        <taxon>Paragonimus</taxon>
    </lineage>
</organism>
<dbReference type="SMART" id="SM00042">
    <property type="entry name" value="CUB"/>
    <property type="match status" value="1"/>
</dbReference>
<dbReference type="InterPro" id="IPR000859">
    <property type="entry name" value="CUB_dom"/>
</dbReference>
<keyword evidence="2" id="KW-1015">Disulfide bond</keyword>
<dbReference type="FunFam" id="2.60.120.290:FF:000005">
    <property type="entry name" value="Procollagen C-endopeptidase enhancer 1"/>
    <property type="match status" value="1"/>
</dbReference>
<evidence type="ECO:0000256" key="3">
    <source>
        <dbReference type="PROSITE-ProRule" id="PRU00059"/>
    </source>
</evidence>
<gene>
    <name evidence="5" type="ORF">PHET_02865</name>
</gene>
<evidence type="ECO:0000256" key="2">
    <source>
        <dbReference type="ARBA" id="ARBA00023157"/>
    </source>
</evidence>
<keyword evidence="6" id="KW-1185">Reference proteome</keyword>
<dbReference type="Pfam" id="PF00431">
    <property type="entry name" value="CUB"/>
    <property type="match status" value="1"/>
</dbReference>
<dbReference type="PANTHER" id="PTHR24251:SF28">
    <property type="entry name" value="NEUROPILIN AND TOLLOID-LIKE, ISOFORM B"/>
    <property type="match status" value="1"/>
</dbReference>
<comment type="caution">
    <text evidence="5">The sequence shown here is derived from an EMBL/GenBank/DDBJ whole genome shotgun (WGS) entry which is preliminary data.</text>
</comment>
<dbReference type="PROSITE" id="PS01180">
    <property type="entry name" value="CUB"/>
    <property type="match status" value="1"/>
</dbReference>
<dbReference type="Gene3D" id="2.60.120.290">
    <property type="entry name" value="Spermadhesin, CUB domain"/>
    <property type="match status" value="1"/>
</dbReference>
<dbReference type="CDD" id="cd00041">
    <property type="entry name" value="CUB"/>
    <property type="match status" value="1"/>
</dbReference>
<dbReference type="Proteomes" id="UP000748531">
    <property type="component" value="Unassembled WGS sequence"/>
</dbReference>
<evidence type="ECO:0000313" key="5">
    <source>
        <dbReference type="EMBL" id="KAF5403629.1"/>
    </source>
</evidence>
<protein>
    <recommendedName>
        <fullName evidence="4">CUB domain-containing protein</fullName>
    </recommendedName>
</protein>
<dbReference type="AlphaFoldDB" id="A0A8J4WK66"/>
<evidence type="ECO:0000313" key="6">
    <source>
        <dbReference type="Proteomes" id="UP000748531"/>
    </source>
</evidence>
<keyword evidence="1" id="KW-0677">Repeat</keyword>
<dbReference type="PANTHER" id="PTHR24251">
    <property type="entry name" value="OVOCHYMASE-RELATED"/>
    <property type="match status" value="1"/>
</dbReference>
<feature type="domain" description="CUB" evidence="4">
    <location>
        <begin position="94"/>
        <end position="230"/>
    </location>
</feature>
<comment type="caution">
    <text evidence="3">Lacks conserved residue(s) required for the propagation of feature annotation.</text>
</comment>
<proteinExistence type="predicted"/>
<dbReference type="EMBL" id="LUCH01001120">
    <property type="protein sequence ID" value="KAF5403629.1"/>
    <property type="molecule type" value="Genomic_DNA"/>
</dbReference>
<name>A0A8J4WK66_9TREM</name>
<evidence type="ECO:0000256" key="1">
    <source>
        <dbReference type="ARBA" id="ARBA00022737"/>
    </source>
</evidence>
<dbReference type="OrthoDB" id="9971251at2759"/>
<dbReference type="SUPFAM" id="SSF49854">
    <property type="entry name" value="Spermadhesin, CUB domain"/>
    <property type="match status" value="1"/>
</dbReference>
<reference evidence="5" key="1">
    <citation type="submission" date="2019-05" db="EMBL/GenBank/DDBJ databases">
        <title>Annotation for the trematode Paragonimus heterotremus.</title>
        <authorList>
            <person name="Choi Y.-J."/>
        </authorList>
    </citation>
    <scope>NUCLEOTIDE SEQUENCE</scope>
    <source>
        <strain evidence="5">LC</strain>
    </source>
</reference>
<dbReference type="InterPro" id="IPR035914">
    <property type="entry name" value="Sperma_CUB_dom_sf"/>
</dbReference>
<evidence type="ECO:0000259" key="4">
    <source>
        <dbReference type="PROSITE" id="PS01180"/>
    </source>
</evidence>